<dbReference type="NCBIfam" id="TIGR02595">
    <property type="entry name" value="PEP_CTERM"/>
    <property type="match status" value="1"/>
</dbReference>
<feature type="chain" id="PRO_5037941638" evidence="1">
    <location>
        <begin position="22"/>
        <end position="282"/>
    </location>
</feature>
<protein>
    <submittedName>
        <fullName evidence="3">PEP-CTERM sorting domain-containing protein</fullName>
    </submittedName>
</protein>
<feature type="domain" description="Ice-binding protein C-terminal" evidence="2">
    <location>
        <begin position="245"/>
        <end position="266"/>
    </location>
</feature>
<feature type="signal peptide" evidence="1">
    <location>
        <begin position="1"/>
        <end position="21"/>
    </location>
</feature>
<dbReference type="InterPro" id="IPR013424">
    <property type="entry name" value="Ice-binding_C"/>
</dbReference>
<comment type="caution">
    <text evidence="3">The sequence shown here is derived from an EMBL/GenBank/DDBJ whole genome shotgun (WGS) entry which is preliminary data.</text>
</comment>
<dbReference type="AlphaFoldDB" id="A0A935UH64"/>
<accession>A0A935UH64</accession>
<reference evidence="3 4" key="1">
    <citation type="submission" date="2020-10" db="EMBL/GenBank/DDBJ databases">
        <title>Connecting structure to function with the recovery of over 1000 high-quality activated sludge metagenome-assembled genomes encoding full-length rRNA genes using long-read sequencing.</title>
        <authorList>
            <person name="Singleton C.M."/>
            <person name="Petriglieri F."/>
            <person name="Kristensen J.M."/>
            <person name="Kirkegaard R.H."/>
            <person name="Michaelsen T.Y."/>
            <person name="Andersen M.H."/>
            <person name="Karst S.M."/>
            <person name="Dueholm M.S."/>
            <person name="Nielsen P.H."/>
            <person name="Albertsen M."/>
        </authorList>
    </citation>
    <scope>NUCLEOTIDE SEQUENCE [LARGE SCALE GENOMIC DNA]</scope>
    <source>
        <strain evidence="3">EsbW_18-Q3-R4-48_BATAC.285</strain>
    </source>
</reference>
<evidence type="ECO:0000313" key="3">
    <source>
        <dbReference type="EMBL" id="MBK7675414.1"/>
    </source>
</evidence>
<evidence type="ECO:0000259" key="2">
    <source>
        <dbReference type="Pfam" id="PF07589"/>
    </source>
</evidence>
<dbReference type="Pfam" id="PF07589">
    <property type="entry name" value="PEP-CTERM"/>
    <property type="match status" value="1"/>
</dbReference>
<keyword evidence="1" id="KW-0732">Signal</keyword>
<evidence type="ECO:0000256" key="1">
    <source>
        <dbReference type="SAM" id="SignalP"/>
    </source>
</evidence>
<name>A0A935UH64_9PROT</name>
<dbReference type="EMBL" id="JADJMH010000009">
    <property type="protein sequence ID" value="MBK7675414.1"/>
    <property type="molecule type" value="Genomic_DNA"/>
</dbReference>
<dbReference type="Proteomes" id="UP000697998">
    <property type="component" value="Unassembled WGS sequence"/>
</dbReference>
<proteinExistence type="predicted"/>
<evidence type="ECO:0000313" key="4">
    <source>
        <dbReference type="Proteomes" id="UP000697998"/>
    </source>
</evidence>
<gene>
    <name evidence="3" type="ORF">IPJ27_12005</name>
</gene>
<sequence>MKTPGMTFAAALVCVATSVQAAPIVSSAAGANAAAIQGTVDAFRASLGTLNPNVAGSFGSGRREINWDGVGDAFAAPNNLPGNFFNVNSPRGVVLSTPGSGFQVSANSGVAPVEFGNINANYPSFFAPFSSQRLFTALGSTITDVSFFIPGSTTRALTNGFGAVFTDVDEATSTSIEFFNAADQSLGQFLAPSVLGDETLSFLGVLFNEGSVVSRVRITSGNQVLAPGNTSSDLVVMDDFIYGEPVPEPSTLLLLMLAMAAAVDVRARRSEDRKSNGADESR</sequence>
<organism evidence="3 4">
    <name type="scientific">Candidatus Accumulibacter proximus</name>
    <dbReference type="NCBI Taxonomy" id="2954385"/>
    <lineage>
        <taxon>Bacteria</taxon>
        <taxon>Pseudomonadati</taxon>
        <taxon>Pseudomonadota</taxon>
        <taxon>Betaproteobacteria</taxon>
        <taxon>Candidatus Accumulibacter</taxon>
    </lineage>
</organism>